<dbReference type="EC" id="6.3.2.5" evidence="3"/>
<evidence type="ECO:0000259" key="6">
    <source>
        <dbReference type="Pfam" id="PF04127"/>
    </source>
</evidence>
<sequence>MPPTVVVGVGASIAAYKTALVVRDLIGRGIDVIVAPTPDSLRFVGTATWEALTGRAVRTGVFDAGGADHVELARRADLVLIAPATADLLARLRLGLGDSLLTATALAARCPVVAAPAMHSAMWENPATRDNVAALRRRGVHVVDPASGALSSGDSGVGRLADPEVIVRAALDALGAPPRDLEGRRVLITAGGTREPLDPVRFLGNSSSGRQGCELAAEARDRGAQVTLVLANVEPPLVPAGVAVVQAPTAALMGEAVTERLAGADVLIMAAAVADFRPARVAEEKIRKDPDSDAAPVLELERTPDILAGAAAAPDRPRVVVGFAAQTGDAPAVLAAGREKARRKGADLLAVNAVGGGRGFGDVPTTVHLVDGRGEQLDVISGTKREVARALLDHIGRLLATMAG</sequence>
<evidence type="ECO:0000256" key="4">
    <source>
        <dbReference type="RuleBase" id="RU364078"/>
    </source>
</evidence>
<dbReference type="InterPro" id="IPR005252">
    <property type="entry name" value="CoaBC"/>
</dbReference>
<gene>
    <name evidence="3 7" type="primary">coaBC</name>
    <name evidence="7" type="ORF">ACFQWG_04130</name>
</gene>
<dbReference type="NCBIfam" id="TIGR00521">
    <property type="entry name" value="coaBC_dfp"/>
    <property type="match status" value="1"/>
</dbReference>
<dbReference type="SUPFAM" id="SSF102645">
    <property type="entry name" value="CoaB-like"/>
    <property type="match status" value="1"/>
</dbReference>
<comment type="pathway">
    <text evidence="3 4">Cofactor biosynthesis; coenzyme A biosynthesis; CoA from (R)-pantothenate: step 2/5.</text>
</comment>
<dbReference type="InterPro" id="IPR036551">
    <property type="entry name" value="Flavin_trans-like"/>
</dbReference>
<dbReference type="PANTHER" id="PTHR14359:SF6">
    <property type="entry name" value="PHOSPHOPANTOTHENOYLCYSTEINE DECARBOXYLASE"/>
    <property type="match status" value="1"/>
</dbReference>
<feature type="binding site" evidence="3">
    <location>
        <position position="340"/>
    </location>
    <ligand>
        <name>CTP</name>
        <dbReference type="ChEBI" id="CHEBI:37563"/>
    </ligand>
</feature>
<dbReference type="PANTHER" id="PTHR14359">
    <property type="entry name" value="HOMO-OLIGOMERIC FLAVIN CONTAINING CYS DECARBOXYLASE FAMILY"/>
    <property type="match status" value="1"/>
</dbReference>
<dbReference type="InterPro" id="IPR003382">
    <property type="entry name" value="Flavoprotein"/>
</dbReference>
<dbReference type="GO" id="GO:0004632">
    <property type="term" value="F:phosphopantothenate--cysteine ligase activity"/>
    <property type="evidence" value="ECO:0007669"/>
    <property type="project" value="UniProtKB-EC"/>
</dbReference>
<keyword evidence="2 3" id="KW-0456">Lyase</keyword>
<comment type="similarity">
    <text evidence="3 4">In the N-terminal section; belongs to the HFCD (homo-oligomeric flavin containing Cys decarboxylase) superfamily.</text>
</comment>
<dbReference type="EC" id="4.1.1.36" evidence="3"/>
<keyword evidence="3 4" id="KW-0285">Flavoprotein</keyword>
<evidence type="ECO:0000313" key="8">
    <source>
        <dbReference type="Proteomes" id="UP001596527"/>
    </source>
</evidence>
<feature type="domain" description="DNA/pantothenate metabolism flavoprotein C-terminal" evidence="6">
    <location>
        <begin position="181"/>
        <end position="396"/>
    </location>
</feature>
<keyword evidence="8" id="KW-1185">Reference proteome</keyword>
<dbReference type="InterPro" id="IPR035929">
    <property type="entry name" value="CoaB-like_sf"/>
</dbReference>
<feature type="binding site" evidence="3">
    <location>
        <begin position="304"/>
        <end position="307"/>
    </location>
    <ligand>
        <name>CTP</name>
        <dbReference type="ChEBI" id="CHEBI:37563"/>
    </ligand>
</feature>
<dbReference type="Proteomes" id="UP001596527">
    <property type="component" value="Unassembled WGS sequence"/>
</dbReference>
<dbReference type="GO" id="GO:0004633">
    <property type="term" value="F:phosphopantothenoylcysteine decarboxylase activity"/>
    <property type="evidence" value="ECO:0007669"/>
    <property type="project" value="UniProtKB-EC"/>
</dbReference>
<evidence type="ECO:0000259" key="5">
    <source>
        <dbReference type="Pfam" id="PF02441"/>
    </source>
</evidence>
<comment type="caution">
    <text evidence="3">Lacks conserved residue(s) required for the propagation of feature annotation.</text>
</comment>
<proteinExistence type="inferred from homology"/>
<dbReference type="RefSeq" id="WP_380972385.1">
    <property type="nucleotide sequence ID" value="NZ_JBHTEF010000001.1"/>
</dbReference>
<feature type="region of interest" description="Phosphopantothenoylcysteine decarboxylase" evidence="3">
    <location>
        <begin position="1"/>
        <end position="185"/>
    </location>
</feature>
<comment type="pathway">
    <text evidence="3 4">Cofactor biosynthesis; coenzyme A biosynthesis; CoA from (R)-pantothenate: step 3/5.</text>
</comment>
<dbReference type="SUPFAM" id="SSF52507">
    <property type="entry name" value="Homo-oligomeric flavin-containing Cys decarboxylases, HFCD"/>
    <property type="match status" value="1"/>
</dbReference>
<feature type="domain" description="Flavoprotein" evidence="5">
    <location>
        <begin position="4"/>
        <end position="174"/>
    </location>
</feature>
<comment type="catalytic activity">
    <reaction evidence="3 4">
        <text>(R)-4'-phosphopantothenate + L-cysteine + CTP = N-[(R)-4-phosphopantothenoyl]-L-cysteine + CMP + diphosphate + H(+)</text>
        <dbReference type="Rhea" id="RHEA:19397"/>
        <dbReference type="ChEBI" id="CHEBI:10986"/>
        <dbReference type="ChEBI" id="CHEBI:15378"/>
        <dbReference type="ChEBI" id="CHEBI:33019"/>
        <dbReference type="ChEBI" id="CHEBI:35235"/>
        <dbReference type="ChEBI" id="CHEBI:37563"/>
        <dbReference type="ChEBI" id="CHEBI:59458"/>
        <dbReference type="ChEBI" id="CHEBI:60377"/>
        <dbReference type="EC" id="6.3.2.5"/>
    </reaction>
</comment>
<dbReference type="HAMAP" id="MF_02225">
    <property type="entry name" value="CoaBC"/>
    <property type="match status" value="1"/>
</dbReference>
<evidence type="ECO:0000256" key="3">
    <source>
        <dbReference type="HAMAP-Rule" id="MF_02225"/>
    </source>
</evidence>
<dbReference type="InterPro" id="IPR007085">
    <property type="entry name" value="DNA/pantothenate-metab_flavo_C"/>
</dbReference>
<feature type="binding site" evidence="3">
    <location>
        <position position="344"/>
    </location>
    <ligand>
        <name>CTP</name>
        <dbReference type="ChEBI" id="CHEBI:37563"/>
    </ligand>
</feature>
<evidence type="ECO:0000256" key="2">
    <source>
        <dbReference type="ARBA" id="ARBA00023239"/>
    </source>
</evidence>
<keyword evidence="3" id="KW-0511">Multifunctional enzyme</keyword>
<evidence type="ECO:0000313" key="7">
    <source>
        <dbReference type="EMBL" id="MFC7580409.1"/>
    </source>
</evidence>
<evidence type="ECO:0000256" key="1">
    <source>
        <dbReference type="ARBA" id="ARBA00022793"/>
    </source>
</evidence>
<organism evidence="7 8">
    <name type="scientific">Schaalia naturae</name>
    <dbReference type="NCBI Taxonomy" id="635203"/>
    <lineage>
        <taxon>Bacteria</taxon>
        <taxon>Bacillati</taxon>
        <taxon>Actinomycetota</taxon>
        <taxon>Actinomycetes</taxon>
        <taxon>Actinomycetales</taxon>
        <taxon>Actinomycetaceae</taxon>
        <taxon>Schaalia</taxon>
    </lineage>
</organism>
<comment type="function">
    <text evidence="4">Catalyzes two steps in the biosynthesis of coenzyme A. In the first step cysteine is conjugated to 4'-phosphopantothenate to form 4-phosphopantothenoylcysteine, in the latter compound is decarboxylated to form 4'-phosphopantotheine.</text>
</comment>
<feature type="binding site" evidence="3">
    <location>
        <position position="323"/>
    </location>
    <ligand>
        <name>CTP</name>
        <dbReference type="ChEBI" id="CHEBI:37563"/>
    </ligand>
</feature>
<keyword evidence="1 3" id="KW-0210">Decarboxylase</keyword>
<accession>A0ABW2SJW9</accession>
<comment type="function">
    <text evidence="3">Catalyzes two sequential steps in the biosynthesis of coenzyme A. In the first step cysteine is conjugated to 4'-phosphopantothenate to form 4-phosphopantothenoylcysteine. In the second step the latter compound is decarboxylated to form 4'-phosphopantotheine.</text>
</comment>
<keyword evidence="3" id="KW-0479">Metal-binding</keyword>
<dbReference type="Pfam" id="PF02441">
    <property type="entry name" value="Flavoprotein"/>
    <property type="match status" value="1"/>
</dbReference>
<feature type="region of interest" description="Phosphopantothenate--cysteine ligase" evidence="3">
    <location>
        <begin position="186"/>
        <end position="404"/>
    </location>
</feature>
<keyword evidence="3 4" id="KW-0288">FMN</keyword>
<comment type="cofactor">
    <cofactor evidence="3">
        <name>FMN</name>
        <dbReference type="ChEBI" id="CHEBI:58210"/>
    </cofactor>
    <text evidence="3">Binds 1 FMN per subunit.</text>
</comment>
<name>A0ABW2SJW9_9ACTO</name>
<dbReference type="EMBL" id="JBHTEF010000001">
    <property type="protein sequence ID" value="MFC7580409.1"/>
    <property type="molecule type" value="Genomic_DNA"/>
</dbReference>
<keyword evidence="3 4" id="KW-0436">Ligase</keyword>
<protein>
    <recommendedName>
        <fullName evidence="3">Coenzyme A biosynthesis bifunctional protein CoaBC</fullName>
    </recommendedName>
    <alternativeName>
        <fullName evidence="3">DNA/pantothenate metabolism flavoprotein</fullName>
    </alternativeName>
    <alternativeName>
        <fullName evidence="3">Phosphopantothenoylcysteine synthetase/decarboxylase</fullName>
        <shortName evidence="3">PPCS-PPCDC</shortName>
    </alternativeName>
    <domain>
        <recommendedName>
            <fullName evidence="3">Phosphopantothenoylcysteine decarboxylase</fullName>
            <shortName evidence="3">PPC decarboxylase</shortName>
            <shortName evidence="3">PPC-DC</shortName>
            <ecNumber evidence="3">4.1.1.36</ecNumber>
        </recommendedName>
        <alternativeName>
            <fullName evidence="3">CoaC</fullName>
        </alternativeName>
    </domain>
    <domain>
        <recommendedName>
            <fullName evidence="3">Phosphopantothenate--cysteine ligase</fullName>
            <ecNumber evidence="3">6.3.2.5</ecNumber>
        </recommendedName>
        <alternativeName>
            <fullName evidence="3">CoaB</fullName>
        </alternativeName>
        <alternativeName>
            <fullName evidence="3">Phosphopantothenoylcysteine synthetase</fullName>
            <shortName evidence="3">PPC synthetase</shortName>
            <shortName evidence="3">PPC-S</shortName>
        </alternativeName>
    </domain>
</protein>
<reference evidence="8" key="1">
    <citation type="journal article" date="2019" name="Int. J. Syst. Evol. Microbiol.">
        <title>The Global Catalogue of Microorganisms (GCM) 10K type strain sequencing project: providing services to taxonomists for standard genome sequencing and annotation.</title>
        <authorList>
            <consortium name="The Broad Institute Genomics Platform"/>
            <consortium name="The Broad Institute Genome Sequencing Center for Infectious Disease"/>
            <person name="Wu L."/>
            <person name="Ma J."/>
        </authorList>
    </citation>
    <scope>NUCLEOTIDE SEQUENCE [LARGE SCALE GENOMIC DNA]</scope>
    <source>
        <strain evidence="8">CCUG 56698</strain>
    </source>
</reference>
<feature type="binding site" evidence="3">
    <location>
        <position position="285"/>
    </location>
    <ligand>
        <name>CTP</name>
        <dbReference type="ChEBI" id="CHEBI:37563"/>
    </ligand>
</feature>
<comment type="cofactor">
    <cofactor evidence="3">
        <name>Mg(2+)</name>
        <dbReference type="ChEBI" id="CHEBI:18420"/>
    </cofactor>
</comment>
<dbReference type="Gene3D" id="3.40.50.10300">
    <property type="entry name" value="CoaB-like"/>
    <property type="match status" value="1"/>
</dbReference>
<dbReference type="Gene3D" id="3.40.50.1950">
    <property type="entry name" value="Flavin prenyltransferase-like"/>
    <property type="match status" value="1"/>
</dbReference>
<comment type="caution">
    <text evidence="7">The sequence shown here is derived from an EMBL/GenBank/DDBJ whole genome shotgun (WGS) entry which is preliminary data.</text>
</comment>
<comment type="similarity">
    <text evidence="3 4">In the C-terminal section; belongs to the PPC synthetase family.</text>
</comment>
<dbReference type="Pfam" id="PF04127">
    <property type="entry name" value="DFP"/>
    <property type="match status" value="1"/>
</dbReference>
<feature type="binding site" evidence="3">
    <location>
        <position position="275"/>
    </location>
    <ligand>
        <name>CTP</name>
        <dbReference type="ChEBI" id="CHEBI:37563"/>
    </ligand>
</feature>
<keyword evidence="3" id="KW-0460">Magnesium</keyword>
<comment type="catalytic activity">
    <reaction evidence="3 4">
        <text>N-[(R)-4-phosphopantothenoyl]-L-cysteine + H(+) = (R)-4'-phosphopantetheine + CO2</text>
        <dbReference type="Rhea" id="RHEA:16793"/>
        <dbReference type="ChEBI" id="CHEBI:15378"/>
        <dbReference type="ChEBI" id="CHEBI:16526"/>
        <dbReference type="ChEBI" id="CHEBI:59458"/>
        <dbReference type="ChEBI" id="CHEBI:61723"/>
        <dbReference type="EC" id="4.1.1.36"/>
    </reaction>
</comment>